<gene>
    <name evidence="4" type="ORF">I215_02053</name>
</gene>
<evidence type="ECO:0000259" key="3">
    <source>
        <dbReference type="PROSITE" id="PS51186"/>
    </source>
</evidence>
<name>K2QN63_9FLAO</name>
<organism evidence="4 5">
    <name type="scientific">Galbibacter marinus</name>
    <dbReference type="NCBI Taxonomy" id="555500"/>
    <lineage>
        <taxon>Bacteria</taxon>
        <taxon>Pseudomonadati</taxon>
        <taxon>Bacteroidota</taxon>
        <taxon>Flavobacteriia</taxon>
        <taxon>Flavobacteriales</taxon>
        <taxon>Flavobacteriaceae</taxon>
        <taxon>Galbibacter</taxon>
    </lineage>
</organism>
<evidence type="ECO:0000256" key="1">
    <source>
        <dbReference type="ARBA" id="ARBA00022679"/>
    </source>
</evidence>
<dbReference type="InterPro" id="IPR000182">
    <property type="entry name" value="GNAT_dom"/>
</dbReference>
<dbReference type="InterPro" id="IPR050832">
    <property type="entry name" value="Bact_Acetyltransf"/>
</dbReference>
<evidence type="ECO:0000256" key="2">
    <source>
        <dbReference type="ARBA" id="ARBA00023315"/>
    </source>
</evidence>
<dbReference type="Proteomes" id="UP000007364">
    <property type="component" value="Unassembled WGS sequence"/>
</dbReference>
<evidence type="ECO:0000313" key="5">
    <source>
        <dbReference type="Proteomes" id="UP000007364"/>
    </source>
</evidence>
<comment type="caution">
    <text evidence="4">The sequence shown here is derived from an EMBL/GenBank/DDBJ whole genome shotgun (WGS) entry which is preliminary data.</text>
</comment>
<dbReference type="InterPro" id="IPR016181">
    <property type="entry name" value="Acyl_CoA_acyltransferase"/>
</dbReference>
<keyword evidence="2" id="KW-0012">Acyltransferase</keyword>
<dbReference type="OrthoDB" id="2352823at2"/>
<dbReference type="EMBL" id="AMSG01000002">
    <property type="protein sequence ID" value="EKF56267.1"/>
    <property type="molecule type" value="Genomic_DNA"/>
</dbReference>
<dbReference type="eggNOG" id="COG0456">
    <property type="taxonomic scope" value="Bacteria"/>
</dbReference>
<dbReference type="RefSeq" id="WP_008990286.1">
    <property type="nucleotide sequence ID" value="NZ_AMSG01000002.1"/>
</dbReference>
<dbReference type="PANTHER" id="PTHR43877">
    <property type="entry name" value="AMINOALKYLPHOSPHONATE N-ACETYLTRANSFERASE-RELATED-RELATED"/>
    <property type="match status" value="1"/>
</dbReference>
<protein>
    <submittedName>
        <fullName evidence="4">GNAT family acetyltransferase</fullName>
    </submittedName>
</protein>
<reference evidence="4 5" key="1">
    <citation type="journal article" date="2012" name="J. Bacteriol.">
        <title>Genome Sequence of Galbibacter marinum Type Strain ck-I2-15.</title>
        <authorList>
            <person name="Lai Q."/>
            <person name="Li C."/>
            <person name="Shao Z."/>
        </authorList>
    </citation>
    <scope>NUCLEOTIDE SEQUENCE [LARGE SCALE GENOMIC DNA]</scope>
    <source>
        <strain evidence="5">ck-I2-15</strain>
    </source>
</reference>
<dbReference type="AlphaFoldDB" id="K2QN63"/>
<keyword evidence="5" id="KW-1185">Reference proteome</keyword>
<sequence length="152" mass="17414">MITVKTISTDDPHYQSMRELRNRILLRPIGLKDGAWEMHDHKSWHFVALEDDRVVGCAILVPLNEEPERAQLMQMAVDTNLQGRGIGKLIVEEMISFAKRNGLSEISCHSRDYAVDFYSKLGFEVYGDSFEEAGIAHNHMKITLRKAKQSRI</sequence>
<accession>K2QN63</accession>
<dbReference type="PROSITE" id="PS51186">
    <property type="entry name" value="GNAT"/>
    <property type="match status" value="1"/>
</dbReference>
<dbReference type="SUPFAM" id="SSF55729">
    <property type="entry name" value="Acyl-CoA N-acyltransferases (Nat)"/>
    <property type="match status" value="1"/>
</dbReference>
<evidence type="ECO:0000313" key="4">
    <source>
        <dbReference type="EMBL" id="EKF56267.1"/>
    </source>
</evidence>
<keyword evidence="1 4" id="KW-0808">Transferase</keyword>
<dbReference type="GO" id="GO:0016747">
    <property type="term" value="F:acyltransferase activity, transferring groups other than amino-acyl groups"/>
    <property type="evidence" value="ECO:0007669"/>
    <property type="project" value="InterPro"/>
</dbReference>
<dbReference type="CDD" id="cd04301">
    <property type="entry name" value="NAT_SF"/>
    <property type="match status" value="1"/>
</dbReference>
<proteinExistence type="predicted"/>
<dbReference type="Gene3D" id="3.40.630.30">
    <property type="match status" value="1"/>
</dbReference>
<feature type="domain" description="N-acetyltransferase" evidence="3">
    <location>
        <begin position="2"/>
        <end position="145"/>
    </location>
</feature>
<dbReference type="Pfam" id="PF13673">
    <property type="entry name" value="Acetyltransf_10"/>
    <property type="match status" value="1"/>
</dbReference>
<dbReference type="STRING" id="555500.I215_02053"/>